<dbReference type="EMBL" id="LAZR01021210">
    <property type="protein sequence ID" value="KKL86113.1"/>
    <property type="molecule type" value="Genomic_DNA"/>
</dbReference>
<proteinExistence type="predicted"/>
<accession>A0A0F9FIK6</accession>
<organism evidence="1">
    <name type="scientific">marine sediment metagenome</name>
    <dbReference type="NCBI Taxonomy" id="412755"/>
    <lineage>
        <taxon>unclassified sequences</taxon>
        <taxon>metagenomes</taxon>
        <taxon>ecological metagenomes</taxon>
    </lineage>
</organism>
<gene>
    <name evidence="1" type="ORF">LCGC14_1947930</name>
</gene>
<protein>
    <submittedName>
        <fullName evidence="1">Uncharacterized protein</fullName>
    </submittedName>
</protein>
<name>A0A0F9FIK6_9ZZZZ</name>
<evidence type="ECO:0000313" key="1">
    <source>
        <dbReference type="EMBL" id="KKL86113.1"/>
    </source>
</evidence>
<comment type="caution">
    <text evidence="1">The sequence shown here is derived from an EMBL/GenBank/DDBJ whole genome shotgun (WGS) entry which is preliminary data.</text>
</comment>
<dbReference type="AlphaFoldDB" id="A0A0F9FIK6"/>
<sequence length="66" mass="7993">MIPTKQSWVDKVQFNEEELKIGIKFKTKYCPICKIHHKTDFLWYQFDKENYKRFKEGVIGIERPAA</sequence>
<reference evidence="1" key="1">
    <citation type="journal article" date="2015" name="Nature">
        <title>Complex archaea that bridge the gap between prokaryotes and eukaryotes.</title>
        <authorList>
            <person name="Spang A."/>
            <person name="Saw J.H."/>
            <person name="Jorgensen S.L."/>
            <person name="Zaremba-Niedzwiedzka K."/>
            <person name="Martijn J."/>
            <person name="Lind A.E."/>
            <person name="van Eijk R."/>
            <person name="Schleper C."/>
            <person name="Guy L."/>
            <person name="Ettema T.J."/>
        </authorList>
    </citation>
    <scope>NUCLEOTIDE SEQUENCE</scope>
</reference>